<organism evidence="12 13">
    <name type="scientific">Microbotryum saponariae</name>
    <dbReference type="NCBI Taxonomy" id="289078"/>
    <lineage>
        <taxon>Eukaryota</taxon>
        <taxon>Fungi</taxon>
        <taxon>Dikarya</taxon>
        <taxon>Basidiomycota</taxon>
        <taxon>Pucciniomycotina</taxon>
        <taxon>Microbotryomycetes</taxon>
        <taxon>Microbotryales</taxon>
        <taxon>Microbotryaceae</taxon>
        <taxon>Microbotryum</taxon>
    </lineage>
</organism>
<evidence type="ECO:0000259" key="10">
    <source>
        <dbReference type="Pfam" id="PF18332"/>
    </source>
</evidence>
<keyword evidence="1 5" id="KW-0540">Nuclease</keyword>
<evidence type="ECO:0000256" key="5">
    <source>
        <dbReference type="PIRNR" id="PIRNR006743"/>
    </source>
</evidence>
<dbReference type="Gene3D" id="2.170.260.40">
    <property type="match status" value="1"/>
</dbReference>
<feature type="compositionally biased region" description="Gly residues" evidence="6">
    <location>
        <begin position="1282"/>
        <end position="1299"/>
    </location>
</feature>
<feature type="domain" description="Xrn1 helical" evidence="8">
    <location>
        <begin position="509"/>
        <end position="704"/>
    </location>
</feature>
<dbReference type="Pfam" id="PF18334">
    <property type="entry name" value="XRN1_D2_D3"/>
    <property type="match status" value="1"/>
</dbReference>
<feature type="domain" description="Xrn1 N-terminal" evidence="7">
    <location>
        <begin position="1"/>
        <end position="238"/>
    </location>
</feature>
<dbReference type="GO" id="GO:0005737">
    <property type="term" value="C:cytoplasm"/>
    <property type="evidence" value="ECO:0007669"/>
    <property type="project" value="UniProtKB-SubCell"/>
</dbReference>
<dbReference type="InterPro" id="IPR040992">
    <property type="entry name" value="XRN1_D1"/>
</dbReference>
<feature type="compositionally biased region" description="Polar residues" evidence="6">
    <location>
        <begin position="1529"/>
        <end position="1539"/>
    </location>
</feature>
<dbReference type="GO" id="GO:0000184">
    <property type="term" value="P:nuclear-transcribed mRNA catabolic process, nonsense-mediated decay"/>
    <property type="evidence" value="ECO:0007669"/>
    <property type="project" value="UniProtKB-KW"/>
</dbReference>
<feature type="compositionally biased region" description="Low complexity" evidence="6">
    <location>
        <begin position="1300"/>
        <end position="1309"/>
    </location>
</feature>
<keyword evidence="2 5" id="KW-0378">Hydrolase</keyword>
<keyword evidence="13" id="KW-1185">Reference proteome</keyword>
<comment type="function">
    <text evidence="5">Multifunctional protein that exhibits several independent functions at different levels of the cellular processes. 5'-3' exonuclease component of the nonsense-mediated mRNA decay (NMD) which is a highly conserved mRNA degradation pathway, an RNA surveillance system whose role is to identify and rid cells of mRNA with premature termination codons and thus prevents accumulation of potentially harmful truncated proteins.</text>
</comment>
<proteinExistence type="inferred from homology"/>
<keyword evidence="3 5" id="KW-0269">Exonuclease</keyword>
<comment type="similarity">
    <text evidence="4 5">Belongs to the 5'-3' exonuclease family.</text>
</comment>
<dbReference type="STRING" id="289078.A0A2X0M6Q4"/>
<dbReference type="Pfam" id="PF18332">
    <property type="entry name" value="XRN1_D1"/>
    <property type="match status" value="1"/>
</dbReference>
<dbReference type="Gene3D" id="2.30.30.750">
    <property type="match status" value="1"/>
</dbReference>
<dbReference type="Pfam" id="PF18129">
    <property type="entry name" value="SH3_12"/>
    <property type="match status" value="1"/>
</dbReference>
<dbReference type="PANTHER" id="PTHR12341:SF7">
    <property type="entry name" value="5'-3' EXORIBONUCLEASE 1"/>
    <property type="match status" value="1"/>
</dbReference>
<keyword evidence="5" id="KW-0963">Cytoplasm</keyword>
<dbReference type="PIRSF" id="PIRSF006743">
    <property type="entry name" value="Exonuclease_Xnr1"/>
    <property type="match status" value="1"/>
</dbReference>
<dbReference type="InterPro" id="IPR041412">
    <property type="entry name" value="Xrn1_helical"/>
</dbReference>
<protein>
    <recommendedName>
        <fullName evidence="5">5'-3' exoribonuclease 1</fullName>
        <ecNumber evidence="5">3.1.13.-</ecNumber>
    </recommendedName>
</protein>
<evidence type="ECO:0000313" key="13">
    <source>
        <dbReference type="Proteomes" id="UP000249723"/>
    </source>
</evidence>
<dbReference type="FunFam" id="3.40.50.12390:FF:000002">
    <property type="entry name" value="5'-3' exoribonuclease 1"/>
    <property type="match status" value="1"/>
</dbReference>
<dbReference type="Proteomes" id="UP000249723">
    <property type="component" value="Unassembled WGS sequence"/>
</dbReference>
<comment type="subcellular location">
    <subcellularLocation>
        <location evidence="5">Cytoplasm</location>
    </subcellularLocation>
</comment>
<dbReference type="GO" id="GO:0004534">
    <property type="term" value="F:5'-3' RNA exonuclease activity"/>
    <property type="evidence" value="ECO:0007669"/>
    <property type="project" value="TreeGrafter"/>
</dbReference>
<dbReference type="GO" id="GO:0016075">
    <property type="term" value="P:rRNA catabolic process"/>
    <property type="evidence" value="ECO:0007669"/>
    <property type="project" value="TreeGrafter"/>
</dbReference>
<evidence type="ECO:0000259" key="8">
    <source>
        <dbReference type="Pfam" id="PF17846"/>
    </source>
</evidence>
<evidence type="ECO:0000259" key="11">
    <source>
        <dbReference type="Pfam" id="PF18334"/>
    </source>
</evidence>
<keyword evidence="5" id="KW-0694">RNA-binding</keyword>
<dbReference type="EC" id="3.1.13.-" evidence="5"/>
<dbReference type="CDD" id="cd18673">
    <property type="entry name" value="PIN_XRN1-2-like"/>
    <property type="match status" value="1"/>
</dbReference>
<evidence type="ECO:0000256" key="6">
    <source>
        <dbReference type="SAM" id="MobiDB-lite"/>
    </source>
</evidence>
<dbReference type="OrthoDB" id="372487at2759"/>
<dbReference type="InterPro" id="IPR016494">
    <property type="entry name" value="5_3_exoribonuclease_1"/>
</dbReference>
<dbReference type="InterPro" id="IPR041385">
    <property type="entry name" value="SH3_12"/>
</dbReference>
<dbReference type="InterPro" id="IPR041106">
    <property type="entry name" value="XRN1_D2_D3"/>
</dbReference>
<evidence type="ECO:0000256" key="4">
    <source>
        <dbReference type="ARBA" id="ARBA00038299"/>
    </source>
</evidence>
<evidence type="ECO:0000313" key="12">
    <source>
        <dbReference type="EMBL" id="SCZ98929.1"/>
    </source>
</evidence>
<dbReference type="GO" id="GO:0005634">
    <property type="term" value="C:nucleus"/>
    <property type="evidence" value="ECO:0007669"/>
    <property type="project" value="TreeGrafter"/>
</dbReference>
<keyword evidence="5" id="KW-0866">Nonsense-mediated mRNA decay</keyword>
<feature type="domain" description="5'-3' exoribonuclease 1 D1" evidence="10">
    <location>
        <begin position="754"/>
        <end position="943"/>
    </location>
</feature>
<dbReference type="Gene3D" id="1.25.40.1050">
    <property type="match status" value="1"/>
</dbReference>
<dbReference type="Pfam" id="PF03159">
    <property type="entry name" value="XRN_N"/>
    <property type="match status" value="1"/>
</dbReference>
<feature type="domain" description="5'-3' exoribonuclease 1 SH3-like" evidence="9">
    <location>
        <begin position="1196"/>
        <end position="1262"/>
    </location>
</feature>
<evidence type="ECO:0000259" key="7">
    <source>
        <dbReference type="Pfam" id="PF03159"/>
    </source>
</evidence>
<dbReference type="InterPro" id="IPR004859">
    <property type="entry name" value="Xrn1_N"/>
</dbReference>
<feature type="region of interest" description="Disordered" evidence="6">
    <location>
        <begin position="1495"/>
        <end position="1539"/>
    </location>
</feature>
<evidence type="ECO:0000259" key="9">
    <source>
        <dbReference type="Pfam" id="PF18129"/>
    </source>
</evidence>
<feature type="region of interest" description="Disordered" evidence="6">
    <location>
        <begin position="1273"/>
        <end position="1346"/>
    </location>
</feature>
<dbReference type="InterPro" id="IPR027073">
    <property type="entry name" value="5_3_exoribonuclease"/>
</dbReference>
<accession>A0A2X0M6Q4</accession>
<feature type="domain" description="Xrn1 helical" evidence="8">
    <location>
        <begin position="285"/>
        <end position="366"/>
    </location>
</feature>
<evidence type="ECO:0000256" key="1">
    <source>
        <dbReference type="ARBA" id="ARBA00022722"/>
    </source>
</evidence>
<name>A0A2X0M6Q4_9BASI</name>
<sequence>MTAPQFFRFMSERYPLISQLIQDDRIPEFDALYLDMNGIIHNCSHPNDNDASFRITEEQIFLATFAYISHLFSVIKPQKLFFLAVDGVAPRAKMNQQRSRRFRTAKEMKELVDKAKDKGEQMPEGDGFDSNCITPGTPFMARLSEQLKYFIAKKVSEDADWRGVEIILSGHEARSAFGASHQRVPGEGEHKIMEYIRLNKAQPGYDSNVRHCMYGLDADLIMLGLLSHDPHFCLLREEVTFGPKKGKAKGLEAQKFFLMHLSLFREYLDLEFQALKTSSALPFEYDLERIIDDFILLNIFVGNDFLPHLPGLHINEGALGRLFEIYKRILPTAGGYLNEHGNLNVKRLQLVLDELTIFEQEHFEYDFADSSLFKAKPSRAIEKSGKQTNGKLGELRTTLTLTWPLTVSLFSPVITKAQKAIFTRVQKFLNDNMPELSPNARLELPGPLPSRDQHFLATLAEKLQLSVAYDEFDEDDNPIVVLSYEESLLASARNDSEGQHWQLTIGRVLSKYESAETPRQLTEEEQEDEHKVEVQQKMLDWKKEYYKEKLEFDASDPSQVDQLAYRYIEGLQWVLRYYYSGVASWGWFYNYHYAPKISDLNKAYTYEFNFELGKPFKPFEQLMGVLPDLSSQHIPLAFRDLLSDPTSPILDFYPVNFEQDLNGKKQDWEAIVKIPFIDEKRLLATMATREPRLTNEERKRNSFGDSWRFNYDQKRDAVYPSSLPGFFPDLYNCHTVVEPYHLPTLDGSLKLLPGLVPGVLLGKDAISGFPSLHTIPFTGRLDFHGVSIFQRESQKETMVVQIDNLYDGIKSEDIAALLVGKRIYVGYPYLQEALVVAISDELFRCDIDGQVDEGRGGRTRVRLSPQPNTMDWKRKAQNIEHTLSKKQGLLVGHLDHLVHVKTLKGLKRMEDGAQVKEWDDEEQHFALQATVAEVSNEDVRYLESPAIPVDVEFPEGAKVFFFGAPAYGAPAQVVGHDGDALAIRVAFFPTDKLENRVFKTRLEAFGTADYVPAHAVARRLRISGLTLSKITSSVLITHNDNKLNIGLNLKFEAKSQKVLGYSRKGDSSWEFTHKAIELITDYCRSFPEIIQAMDTRGKSGKTKHLSRSIDFFAPNAADQRVKDLSAWLKQKGVKDLERVALWSDQLDKTAVQMVEQLADRLGSQKHGGNIKQAVIKGIPRHGLLKPAHALTRLRDQHFSLGDRVAVVSESGSVPLSAKGTVVGIQTGFIDVVFDVQFLGGSTLGGRCSDYRGATVGPATVLNLTDMQFVHSNAPPAPAGQANGHGHGTNGAVRGGGRGGHAAPRGNANAHFTKGPRGGPTILPAQGLPAGGFHPAPNTNRAGGRPNGVATNGHQVTVLKKAAPAFDPNAYGEVATGVHKPSANPAQLLTAPGQNGQANKQARLGSLLGIRPNQPFPQQKQQQQLGSLLGIPVHAAAPIAQQFNGRGGRGGGGGGGHTGVHAMPARRGLPGQNLHGAVPNGSGVNIPPPAALVAASNRGRGRGGRGAPVRGAGYRGGRGGAHHGTANGGPSTSGVATTTQ</sequence>
<dbReference type="Pfam" id="PF17846">
    <property type="entry name" value="XRN_M"/>
    <property type="match status" value="2"/>
</dbReference>
<evidence type="ECO:0000256" key="3">
    <source>
        <dbReference type="ARBA" id="ARBA00022839"/>
    </source>
</evidence>
<dbReference type="EMBL" id="FMWP01000096">
    <property type="protein sequence ID" value="SCZ98929.1"/>
    <property type="molecule type" value="Genomic_DNA"/>
</dbReference>
<dbReference type="Gene3D" id="2.30.30.30">
    <property type="match status" value="1"/>
</dbReference>
<reference evidence="13" key="1">
    <citation type="submission" date="2016-10" db="EMBL/GenBank/DDBJ databases">
        <authorList>
            <person name="Jeantristanb JTB J.-T."/>
            <person name="Ricardo R."/>
        </authorList>
    </citation>
    <scope>NUCLEOTIDE SEQUENCE [LARGE SCALE GENOMIC DNA]</scope>
</reference>
<dbReference type="GO" id="GO:0003723">
    <property type="term" value="F:RNA binding"/>
    <property type="evidence" value="ECO:0007669"/>
    <property type="project" value="UniProtKB-KW"/>
</dbReference>
<evidence type="ECO:0000256" key="2">
    <source>
        <dbReference type="ARBA" id="ARBA00022801"/>
    </source>
</evidence>
<feature type="domain" description="Exoribonuclease Xrn1 D2/D3" evidence="11">
    <location>
        <begin position="948"/>
        <end position="1174"/>
    </location>
</feature>
<dbReference type="InterPro" id="IPR014722">
    <property type="entry name" value="Rib_uL2_dom2"/>
</dbReference>
<gene>
    <name evidence="12" type="ORF">BZ3500_MVSOF-1268-A1-R1_CHR3-1G05715</name>
</gene>
<dbReference type="InterPro" id="IPR047007">
    <property type="entry name" value="XRN1_D1_sf"/>
</dbReference>
<dbReference type="Gene3D" id="3.40.50.12390">
    <property type="match status" value="2"/>
</dbReference>
<dbReference type="PANTHER" id="PTHR12341">
    <property type="entry name" value="5'-&gt;3' EXORIBONUCLEASE"/>
    <property type="match status" value="1"/>
</dbReference>
<dbReference type="InterPro" id="IPR047008">
    <property type="entry name" value="XRN1_SH3_sf"/>
</dbReference>